<dbReference type="InterPro" id="IPR035686">
    <property type="entry name" value="CPSase_GATase1"/>
</dbReference>
<evidence type="ECO:0000256" key="2">
    <source>
        <dbReference type="ARBA" id="ARBA00005077"/>
    </source>
</evidence>
<comment type="caution">
    <text evidence="13">The sequence shown here is derived from an EMBL/GenBank/DDBJ whole genome shotgun (WGS) entry which is preliminary data.</text>
</comment>
<feature type="region of interest" description="CPSase" evidence="11">
    <location>
        <begin position="1"/>
        <end position="175"/>
    </location>
</feature>
<dbReference type="InterPro" id="IPR036480">
    <property type="entry name" value="CarbP_synth_ssu_N_sf"/>
</dbReference>
<feature type="active site" evidence="11">
    <location>
        <position position="336"/>
    </location>
</feature>
<evidence type="ECO:0000256" key="6">
    <source>
        <dbReference type="ARBA" id="ARBA00022840"/>
    </source>
</evidence>
<dbReference type="PROSITE" id="PS51273">
    <property type="entry name" value="GATASE_TYPE_1"/>
    <property type="match status" value="1"/>
</dbReference>
<keyword evidence="11" id="KW-0055">Arginine biosynthesis</keyword>
<evidence type="ECO:0000256" key="7">
    <source>
        <dbReference type="ARBA" id="ARBA00022962"/>
    </source>
</evidence>
<dbReference type="GO" id="GO:0004088">
    <property type="term" value="F:carbamoyl-phosphate synthase (glutamine-hydrolyzing) activity"/>
    <property type="evidence" value="ECO:0007669"/>
    <property type="project" value="UniProtKB-UniRule"/>
</dbReference>
<evidence type="ECO:0000256" key="4">
    <source>
        <dbReference type="ARBA" id="ARBA00022598"/>
    </source>
</evidence>
<dbReference type="FunFam" id="3.50.30.20:FF:000001">
    <property type="entry name" value="Carbamoyl-phosphate synthase small chain"/>
    <property type="match status" value="1"/>
</dbReference>
<protein>
    <recommendedName>
        <fullName evidence="11">Carbamoyl phosphate synthase small chain</fullName>
        <ecNumber evidence="11">6.3.5.5</ecNumber>
    </recommendedName>
    <alternativeName>
        <fullName evidence="11">Carbamoyl phosphate synthetase glutamine chain</fullName>
    </alternativeName>
</protein>
<accession>A0A0W0X3S7</accession>
<gene>
    <name evidence="13" type="primary">carA_1</name>
    <name evidence="11" type="synonym">carA</name>
    <name evidence="13" type="ORF">Lnau_0243</name>
</gene>
<dbReference type="PANTHER" id="PTHR43418:SF7">
    <property type="entry name" value="CARBAMOYL-PHOSPHATE SYNTHASE SMALL CHAIN"/>
    <property type="match status" value="1"/>
</dbReference>
<feature type="binding site" evidence="11">
    <location>
        <position position="226"/>
    </location>
    <ligand>
        <name>L-glutamine</name>
        <dbReference type="ChEBI" id="CHEBI:58359"/>
    </ligand>
</feature>
<evidence type="ECO:0000256" key="3">
    <source>
        <dbReference type="ARBA" id="ARBA00007800"/>
    </source>
</evidence>
<dbReference type="NCBIfam" id="TIGR01368">
    <property type="entry name" value="CPSaseIIsmall"/>
    <property type="match status" value="1"/>
</dbReference>
<dbReference type="InterPro" id="IPR006274">
    <property type="entry name" value="CarbamoylP_synth_ssu"/>
</dbReference>
<comment type="pathway">
    <text evidence="1 11">Pyrimidine metabolism; UMP biosynthesis via de novo pathway; (S)-dihydroorotate from bicarbonate: step 1/3.</text>
</comment>
<comment type="function">
    <text evidence="11">Small subunit of the glutamine-dependent carbamoyl phosphate synthetase (CPSase). CPSase catalyzes the formation of carbamoyl phosphate from the ammonia moiety of glutamine, carbonate, and phosphate donated by ATP, constituting the first step of 2 biosynthetic pathways, one leading to arginine and/or urea and the other to pyrimidine nucleotides. The small subunit (glutamine amidotransferase) binds and cleaves glutamine to supply the large subunit with the substrate ammonia.</text>
</comment>
<feature type="active site" description="Nucleophile" evidence="11">
    <location>
        <position position="252"/>
    </location>
</feature>
<dbReference type="GO" id="GO:0006207">
    <property type="term" value="P:'de novo' pyrimidine nucleobase biosynthetic process"/>
    <property type="evidence" value="ECO:0007669"/>
    <property type="project" value="InterPro"/>
</dbReference>
<evidence type="ECO:0000256" key="1">
    <source>
        <dbReference type="ARBA" id="ARBA00004812"/>
    </source>
</evidence>
<dbReference type="CDD" id="cd01744">
    <property type="entry name" value="GATase1_CPSase"/>
    <property type="match status" value="1"/>
</dbReference>
<dbReference type="Gene3D" id="3.40.50.880">
    <property type="match status" value="1"/>
</dbReference>
<feature type="binding site" evidence="11">
    <location>
        <position position="296"/>
    </location>
    <ligand>
        <name>L-glutamine</name>
        <dbReference type="ChEBI" id="CHEBI:58359"/>
    </ligand>
</feature>
<dbReference type="InterPro" id="IPR017926">
    <property type="entry name" value="GATASE"/>
</dbReference>
<dbReference type="UniPathway" id="UPA00068">
    <property type="reaction ID" value="UER00171"/>
</dbReference>
<dbReference type="PRINTS" id="PR00099">
    <property type="entry name" value="CPSGATASE"/>
</dbReference>
<dbReference type="PATRIC" id="fig|45070.6.peg.252"/>
<feature type="binding site" evidence="11">
    <location>
        <position position="44"/>
    </location>
    <ligand>
        <name>L-glutamine</name>
        <dbReference type="ChEBI" id="CHEBI:58359"/>
    </ligand>
</feature>
<keyword evidence="7 11" id="KW-0315">Glutamine amidotransferase</keyword>
<evidence type="ECO:0000259" key="12">
    <source>
        <dbReference type="SMART" id="SM01097"/>
    </source>
</evidence>
<dbReference type="SUPFAM" id="SSF52021">
    <property type="entry name" value="Carbamoyl phosphate synthetase, small subunit N-terminal domain"/>
    <property type="match status" value="1"/>
</dbReference>
<evidence type="ECO:0000256" key="10">
    <source>
        <dbReference type="ARBA" id="ARBA00049285"/>
    </source>
</evidence>
<dbReference type="Pfam" id="PF00117">
    <property type="entry name" value="GATase"/>
    <property type="match status" value="1"/>
</dbReference>
<evidence type="ECO:0000313" key="13">
    <source>
        <dbReference type="EMBL" id="KTD39174.1"/>
    </source>
</evidence>
<dbReference type="GO" id="GO:0006526">
    <property type="term" value="P:L-arginine biosynthetic process"/>
    <property type="evidence" value="ECO:0007669"/>
    <property type="project" value="UniProtKB-UniRule"/>
</dbReference>
<dbReference type="InterPro" id="IPR050472">
    <property type="entry name" value="Anth_synth/Amidotransfase"/>
</dbReference>
<evidence type="ECO:0000256" key="11">
    <source>
        <dbReference type="HAMAP-Rule" id="MF_01209"/>
    </source>
</evidence>
<keyword evidence="8 11" id="KW-0665">Pyrimidine biosynthesis</keyword>
<feature type="domain" description="Carbamoyl-phosphate synthase small subunit N-terminal" evidence="12">
    <location>
        <begin position="1"/>
        <end position="130"/>
    </location>
</feature>
<dbReference type="GO" id="GO:0004359">
    <property type="term" value="F:glutaminase activity"/>
    <property type="evidence" value="ECO:0007669"/>
    <property type="project" value="RHEA"/>
</dbReference>
<dbReference type="InterPro" id="IPR002474">
    <property type="entry name" value="CarbamoylP_synth_ssu_N"/>
</dbReference>
<comment type="catalytic activity">
    <reaction evidence="9 11">
        <text>hydrogencarbonate + L-glutamine + 2 ATP + H2O = carbamoyl phosphate + L-glutamate + 2 ADP + phosphate + 2 H(+)</text>
        <dbReference type="Rhea" id="RHEA:18633"/>
        <dbReference type="ChEBI" id="CHEBI:15377"/>
        <dbReference type="ChEBI" id="CHEBI:15378"/>
        <dbReference type="ChEBI" id="CHEBI:17544"/>
        <dbReference type="ChEBI" id="CHEBI:29985"/>
        <dbReference type="ChEBI" id="CHEBI:30616"/>
        <dbReference type="ChEBI" id="CHEBI:43474"/>
        <dbReference type="ChEBI" id="CHEBI:58228"/>
        <dbReference type="ChEBI" id="CHEBI:58359"/>
        <dbReference type="ChEBI" id="CHEBI:456216"/>
        <dbReference type="EC" id="6.3.5.5"/>
    </reaction>
</comment>
<feature type="binding site" evidence="11">
    <location>
        <position position="294"/>
    </location>
    <ligand>
        <name>L-glutamine</name>
        <dbReference type="ChEBI" id="CHEBI:58359"/>
    </ligand>
</feature>
<comment type="pathway">
    <text evidence="2 11">Amino-acid biosynthesis; L-arginine biosynthesis; carbamoyl phosphate from bicarbonate: step 1/1.</text>
</comment>
<dbReference type="RefSeq" id="WP_058503329.1">
    <property type="nucleotide sequence ID" value="NZ_CAAAIF010000013.1"/>
</dbReference>
<keyword evidence="14" id="KW-1185">Reference proteome</keyword>
<feature type="active site" evidence="11">
    <location>
        <position position="338"/>
    </location>
</feature>
<keyword evidence="6 11" id="KW-0067">ATP-binding</keyword>
<name>A0A0W0X3S7_9GAMM</name>
<evidence type="ECO:0000256" key="9">
    <source>
        <dbReference type="ARBA" id="ARBA00048816"/>
    </source>
</evidence>
<keyword evidence="11" id="KW-0028">Amino-acid biosynthesis</keyword>
<dbReference type="HAMAP" id="MF_01209">
    <property type="entry name" value="CPSase_S_chain"/>
    <property type="match status" value="1"/>
</dbReference>
<sequence length="365" mass="39843">MAFLMLADGTIFRGEAIGAPSYALGEMVFNTSQTGYQEILTDPSYHGQIINFTMPHIGNVGVNQDDNESSKIHATGALFRDFSPHFSNWRAQDSLQNFLDTHQIVALTGIDTRALTLHLREKGCQTGCIVATDSITPEKALSLAQHHQRQKTAHLAALVSTKEPYLYQELEHSSAHVVVVDCGVKKGILKTLAQYPINISVVPQSISLQELNAFAPDGVLLSNGPGDPEACESLIQLTTQLLQQRTPVFGICLGHQILALAAGAKTKKMKFGHRGANHPIKCCKTGNVFISSQNHGFVVDENSLPHHLEITHLSLFDGTIAGLSHRQAPAFSFQGHPEANPGPNELMVLFKQFITEVQHAQKYSN</sequence>
<dbReference type="OrthoDB" id="9804328at2"/>
<organism evidence="13 14">
    <name type="scientific">Legionella nautarum</name>
    <dbReference type="NCBI Taxonomy" id="45070"/>
    <lineage>
        <taxon>Bacteria</taxon>
        <taxon>Pseudomonadati</taxon>
        <taxon>Pseudomonadota</taxon>
        <taxon>Gammaproteobacteria</taxon>
        <taxon>Legionellales</taxon>
        <taxon>Legionellaceae</taxon>
        <taxon>Legionella</taxon>
    </lineage>
</organism>
<dbReference type="SMART" id="SM01097">
    <property type="entry name" value="CPSase_sm_chain"/>
    <property type="match status" value="1"/>
</dbReference>
<dbReference type="EC" id="6.3.5.5" evidence="11"/>
<dbReference type="GO" id="GO:0006541">
    <property type="term" value="P:glutamine metabolic process"/>
    <property type="evidence" value="ECO:0007669"/>
    <property type="project" value="InterPro"/>
</dbReference>
<dbReference type="UniPathway" id="UPA00070">
    <property type="reaction ID" value="UER00115"/>
</dbReference>
<proteinExistence type="inferred from homology"/>
<evidence type="ECO:0000256" key="5">
    <source>
        <dbReference type="ARBA" id="ARBA00022741"/>
    </source>
</evidence>
<dbReference type="GO" id="GO:0005524">
    <property type="term" value="F:ATP binding"/>
    <property type="evidence" value="ECO:0007669"/>
    <property type="project" value="UniProtKB-UniRule"/>
</dbReference>
<evidence type="ECO:0000256" key="8">
    <source>
        <dbReference type="ARBA" id="ARBA00022975"/>
    </source>
</evidence>
<keyword evidence="5 11" id="KW-0547">Nucleotide-binding</keyword>
<dbReference type="PANTHER" id="PTHR43418">
    <property type="entry name" value="MULTIFUNCTIONAL TRYPTOPHAN BIOSYNTHESIS PROTEIN-RELATED"/>
    <property type="match status" value="1"/>
</dbReference>
<feature type="binding site" evidence="11">
    <location>
        <position position="256"/>
    </location>
    <ligand>
        <name>L-glutamine</name>
        <dbReference type="ChEBI" id="CHEBI:58359"/>
    </ligand>
</feature>
<feature type="binding site" evidence="11">
    <location>
        <position position="297"/>
    </location>
    <ligand>
        <name>L-glutamine</name>
        <dbReference type="ChEBI" id="CHEBI:58359"/>
    </ligand>
</feature>
<dbReference type="PRINTS" id="PR00096">
    <property type="entry name" value="GATASE"/>
</dbReference>
<keyword evidence="4 11" id="KW-0436">Ligase</keyword>
<dbReference type="NCBIfam" id="NF009475">
    <property type="entry name" value="PRK12838.1"/>
    <property type="match status" value="1"/>
</dbReference>
<dbReference type="EMBL" id="LNYO01000002">
    <property type="protein sequence ID" value="KTD39174.1"/>
    <property type="molecule type" value="Genomic_DNA"/>
</dbReference>
<feature type="binding site" evidence="11">
    <location>
        <position position="253"/>
    </location>
    <ligand>
        <name>L-glutamine</name>
        <dbReference type="ChEBI" id="CHEBI:58359"/>
    </ligand>
</feature>
<dbReference type="AlphaFoldDB" id="A0A0W0X3S7"/>
<comment type="catalytic activity">
    <reaction evidence="10 11">
        <text>L-glutamine + H2O = L-glutamate + NH4(+)</text>
        <dbReference type="Rhea" id="RHEA:15889"/>
        <dbReference type="ChEBI" id="CHEBI:15377"/>
        <dbReference type="ChEBI" id="CHEBI:28938"/>
        <dbReference type="ChEBI" id="CHEBI:29985"/>
        <dbReference type="ChEBI" id="CHEBI:58359"/>
    </reaction>
</comment>
<dbReference type="SUPFAM" id="SSF52317">
    <property type="entry name" value="Class I glutamine amidotransferase-like"/>
    <property type="match status" value="1"/>
</dbReference>
<dbReference type="InterPro" id="IPR029062">
    <property type="entry name" value="Class_I_gatase-like"/>
</dbReference>
<comment type="similarity">
    <text evidence="3 11">Belongs to the CarA family.</text>
</comment>
<evidence type="ECO:0000313" key="14">
    <source>
        <dbReference type="Proteomes" id="UP000054725"/>
    </source>
</evidence>
<feature type="binding site" evidence="11">
    <location>
        <position position="224"/>
    </location>
    <ligand>
        <name>L-glutamine</name>
        <dbReference type="ChEBI" id="CHEBI:58359"/>
    </ligand>
</feature>
<reference evidence="13 14" key="1">
    <citation type="submission" date="2015-11" db="EMBL/GenBank/DDBJ databases">
        <title>Genomic analysis of 38 Legionella species identifies large and diverse effector repertoires.</title>
        <authorList>
            <person name="Burstein D."/>
            <person name="Amaro F."/>
            <person name="Zusman T."/>
            <person name="Lifshitz Z."/>
            <person name="Cohen O."/>
            <person name="Gilbert J.A."/>
            <person name="Pupko T."/>
            <person name="Shuman H.A."/>
            <person name="Segal G."/>
        </authorList>
    </citation>
    <scope>NUCLEOTIDE SEQUENCE [LARGE SCALE GENOMIC DNA]</scope>
    <source>
        <strain evidence="13 14">ATCC 49506</strain>
    </source>
</reference>
<dbReference type="GO" id="GO:0044205">
    <property type="term" value="P:'de novo' UMP biosynthetic process"/>
    <property type="evidence" value="ECO:0007669"/>
    <property type="project" value="UniProtKB-UniRule"/>
</dbReference>
<dbReference type="Proteomes" id="UP000054725">
    <property type="component" value="Unassembled WGS sequence"/>
</dbReference>
<dbReference type="Gene3D" id="3.50.30.20">
    <property type="entry name" value="Carbamoyl-phosphate synthase small subunit, N-terminal domain"/>
    <property type="match status" value="1"/>
</dbReference>
<dbReference type="STRING" id="45070.Lnau_0243"/>
<comment type="subunit">
    <text evidence="11">Composed of two chains; the small (or glutamine) chain promotes the hydrolysis of glutamine to ammonia, which is used by the large (or ammonia) chain to synthesize carbamoyl phosphate. Tetramer of heterodimers (alpha,beta)4.</text>
</comment>
<dbReference type="Pfam" id="PF00988">
    <property type="entry name" value="CPSase_sm_chain"/>
    <property type="match status" value="1"/>
</dbReference>